<dbReference type="GO" id="GO:0043093">
    <property type="term" value="P:FtsZ-dependent cytokinesis"/>
    <property type="evidence" value="ECO:0007669"/>
    <property type="project" value="UniProtKB-UniRule"/>
</dbReference>
<evidence type="ECO:0000256" key="4">
    <source>
        <dbReference type="ARBA" id="ARBA00022692"/>
    </source>
</evidence>
<reference evidence="11" key="1">
    <citation type="submission" date="2017-09" db="EMBL/GenBank/DDBJ databases">
        <title>Complete Genome Sequence of ansamitocin-producing Bacterium Actinosynnema pretiosum X47.</title>
        <authorList>
            <person name="Cao G."/>
            <person name="Zong G."/>
            <person name="Zhong C."/>
            <person name="Fu J."/>
        </authorList>
    </citation>
    <scope>NUCLEOTIDE SEQUENCE [LARGE SCALE GENOMIC DNA]</scope>
    <source>
        <strain evidence="11">X47</strain>
    </source>
</reference>
<dbReference type="InterPro" id="IPR050487">
    <property type="entry name" value="FtsQ_DivIB"/>
</dbReference>
<dbReference type="PANTHER" id="PTHR37820:SF1">
    <property type="entry name" value="CELL DIVISION PROTEIN FTSQ"/>
    <property type="match status" value="1"/>
</dbReference>
<feature type="domain" description="POTRA" evidence="10">
    <location>
        <begin position="53"/>
        <end position="121"/>
    </location>
</feature>
<dbReference type="RefSeq" id="WP_096496458.1">
    <property type="nucleotide sequence ID" value="NZ_CP023445.1"/>
</dbReference>
<keyword evidence="2 8" id="KW-1003">Cell membrane</keyword>
<evidence type="ECO:0000259" key="10">
    <source>
        <dbReference type="PROSITE" id="PS51779"/>
    </source>
</evidence>
<comment type="function">
    <text evidence="8">Essential cell division protein.</text>
</comment>
<comment type="similarity">
    <text evidence="8">Belongs to the FtsQ/DivIB family. FtsQ subfamily.</text>
</comment>
<keyword evidence="4 8" id="KW-0812">Transmembrane</keyword>
<evidence type="ECO:0000256" key="8">
    <source>
        <dbReference type="HAMAP-Rule" id="MF_00911"/>
    </source>
</evidence>
<evidence type="ECO:0000256" key="1">
    <source>
        <dbReference type="ARBA" id="ARBA00004370"/>
    </source>
</evidence>
<dbReference type="Gene3D" id="3.10.20.310">
    <property type="entry name" value="membrane protein fhac"/>
    <property type="match status" value="1"/>
</dbReference>
<dbReference type="PANTHER" id="PTHR37820">
    <property type="entry name" value="CELL DIVISION PROTEIN DIVIB"/>
    <property type="match status" value="1"/>
</dbReference>
<feature type="region of interest" description="Disordered" evidence="9">
    <location>
        <begin position="1"/>
        <end position="22"/>
    </location>
</feature>
<evidence type="ECO:0000256" key="7">
    <source>
        <dbReference type="ARBA" id="ARBA00023306"/>
    </source>
</evidence>
<proteinExistence type="inferred from homology"/>
<evidence type="ECO:0000256" key="5">
    <source>
        <dbReference type="ARBA" id="ARBA00022989"/>
    </source>
</evidence>
<evidence type="ECO:0000256" key="9">
    <source>
        <dbReference type="SAM" id="MobiDB-lite"/>
    </source>
</evidence>
<evidence type="ECO:0000313" key="12">
    <source>
        <dbReference type="Proteomes" id="UP000218505"/>
    </source>
</evidence>
<dbReference type="Pfam" id="PF08478">
    <property type="entry name" value="POTRA_1"/>
    <property type="match status" value="1"/>
</dbReference>
<keyword evidence="3 8" id="KW-0132">Cell division</keyword>
<dbReference type="AlphaFoldDB" id="A0A290ZCJ2"/>
<sequence>MSATTARRPRAQQRRKPSRGPDRATVLRRRAVAVMSVVTVVVLGYALWFTSLVGVGEVAVEGNVELTAEQVRVAAEVGTGEPILSLDTDAVAAKVRELPRVADVEVSRSLPGTVLLKVTERTPVAVVQADDGAHLVDRTGKDYATTSAAPAGLPVLRGTGEEALASAVSVLVQLPDDLRREVLSVGSSGGTDLVLEMSAGREVRWGSAQDTPRKAAVLDVLLTREGKVYDVTSPELPTVS</sequence>
<keyword evidence="12" id="KW-1185">Reference proteome</keyword>
<keyword evidence="6 8" id="KW-0472">Membrane</keyword>
<dbReference type="GO" id="GO:0032153">
    <property type="term" value="C:cell division site"/>
    <property type="evidence" value="ECO:0007669"/>
    <property type="project" value="UniProtKB-UniRule"/>
</dbReference>
<evidence type="ECO:0000256" key="3">
    <source>
        <dbReference type="ARBA" id="ARBA00022618"/>
    </source>
</evidence>
<feature type="compositionally biased region" description="Basic residues" evidence="9">
    <location>
        <begin position="7"/>
        <end position="18"/>
    </location>
</feature>
<keyword evidence="5 8" id="KW-1133">Transmembrane helix</keyword>
<dbReference type="InterPro" id="IPR005548">
    <property type="entry name" value="Cell_div_FtsQ/DivIB_C"/>
</dbReference>
<dbReference type="EMBL" id="CP023445">
    <property type="protein sequence ID" value="ATE56693.1"/>
    <property type="molecule type" value="Genomic_DNA"/>
</dbReference>
<feature type="transmembrane region" description="Helical" evidence="8">
    <location>
        <begin position="31"/>
        <end position="49"/>
    </location>
</feature>
<evidence type="ECO:0000256" key="2">
    <source>
        <dbReference type="ARBA" id="ARBA00022475"/>
    </source>
</evidence>
<dbReference type="HAMAP" id="MF_00911">
    <property type="entry name" value="FtsQ_subfam"/>
    <property type="match status" value="1"/>
</dbReference>
<gene>
    <name evidence="8" type="primary">ftsQ</name>
    <name evidence="11" type="ORF">CNX65_28240</name>
</gene>
<dbReference type="InterPro" id="IPR026579">
    <property type="entry name" value="FtsQ"/>
</dbReference>
<dbReference type="KEGG" id="apre:CNX65_28240"/>
<comment type="subcellular location">
    <subcellularLocation>
        <location evidence="8">Cell membrane</location>
        <topology evidence="8">Single-pass type II membrane protein</topology>
    </subcellularLocation>
    <subcellularLocation>
        <location evidence="1">Membrane</location>
    </subcellularLocation>
    <text evidence="8">Localizes to the division septum.</text>
</comment>
<name>A0A290ZCJ2_9PSEU</name>
<dbReference type="GO" id="GO:0005886">
    <property type="term" value="C:plasma membrane"/>
    <property type="evidence" value="ECO:0007669"/>
    <property type="project" value="UniProtKB-SubCell"/>
</dbReference>
<protein>
    <recommendedName>
        <fullName evidence="8">Cell division protein FtsQ</fullName>
    </recommendedName>
</protein>
<keyword evidence="7 8" id="KW-0131">Cell cycle</keyword>
<dbReference type="GO" id="GO:0090529">
    <property type="term" value="P:cell septum assembly"/>
    <property type="evidence" value="ECO:0007669"/>
    <property type="project" value="InterPro"/>
</dbReference>
<accession>A0A290ZCJ2</accession>
<dbReference type="InterPro" id="IPR034746">
    <property type="entry name" value="POTRA"/>
</dbReference>
<organism evidence="11 12">
    <name type="scientific">Actinosynnema pretiosum</name>
    <dbReference type="NCBI Taxonomy" id="42197"/>
    <lineage>
        <taxon>Bacteria</taxon>
        <taxon>Bacillati</taxon>
        <taxon>Actinomycetota</taxon>
        <taxon>Actinomycetes</taxon>
        <taxon>Pseudonocardiales</taxon>
        <taxon>Pseudonocardiaceae</taxon>
        <taxon>Actinosynnema</taxon>
    </lineage>
</organism>
<dbReference type="Proteomes" id="UP000218505">
    <property type="component" value="Chromosome"/>
</dbReference>
<dbReference type="Pfam" id="PF03799">
    <property type="entry name" value="FtsQ_DivIB_C"/>
    <property type="match status" value="1"/>
</dbReference>
<evidence type="ECO:0000313" key="11">
    <source>
        <dbReference type="EMBL" id="ATE56693.1"/>
    </source>
</evidence>
<dbReference type="PROSITE" id="PS51779">
    <property type="entry name" value="POTRA"/>
    <property type="match status" value="1"/>
</dbReference>
<evidence type="ECO:0000256" key="6">
    <source>
        <dbReference type="ARBA" id="ARBA00023136"/>
    </source>
</evidence>
<dbReference type="InterPro" id="IPR013685">
    <property type="entry name" value="POTRA_FtsQ_type"/>
</dbReference>